<reference evidence="3" key="3">
    <citation type="submission" date="2016-03" db="UniProtKB">
        <authorList>
            <consortium name="EnsemblProtists"/>
        </authorList>
    </citation>
    <scope>IDENTIFICATION</scope>
</reference>
<dbReference type="Proteomes" id="UP000011087">
    <property type="component" value="Unassembled WGS sequence"/>
</dbReference>
<accession>L1IIH6</accession>
<evidence type="ECO:0000313" key="3">
    <source>
        <dbReference type="EnsemblProtists" id="EKX36058"/>
    </source>
</evidence>
<dbReference type="RefSeq" id="XP_005823038.1">
    <property type="nucleotide sequence ID" value="XM_005822981.1"/>
</dbReference>
<protein>
    <submittedName>
        <fullName evidence="2 3">Uncharacterized protein</fullName>
    </submittedName>
</protein>
<name>L1IIH6_GUITC</name>
<dbReference type="EnsemblProtists" id="EKX36058">
    <property type="protein sequence ID" value="EKX36058"/>
    <property type="gene ID" value="GUITHDRAFT_117847"/>
</dbReference>
<dbReference type="PaxDb" id="55529-EKX36058"/>
<comment type="similarity">
    <text evidence="1">Belongs to the HEBP family.</text>
</comment>
<gene>
    <name evidence="2" type="ORF">GUITHDRAFT_117847</name>
</gene>
<evidence type="ECO:0000256" key="1">
    <source>
        <dbReference type="ARBA" id="ARBA00009817"/>
    </source>
</evidence>
<organism evidence="2">
    <name type="scientific">Guillardia theta (strain CCMP2712)</name>
    <name type="common">Cryptophyte</name>
    <dbReference type="NCBI Taxonomy" id="905079"/>
    <lineage>
        <taxon>Eukaryota</taxon>
        <taxon>Cryptophyceae</taxon>
        <taxon>Pyrenomonadales</taxon>
        <taxon>Geminigeraceae</taxon>
        <taxon>Guillardia</taxon>
    </lineage>
</organism>
<dbReference type="Pfam" id="PF04832">
    <property type="entry name" value="SOUL"/>
    <property type="match status" value="1"/>
</dbReference>
<evidence type="ECO:0000313" key="4">
    <source>
        <dbReference type="Proteomes" id="UP000011087"/>
    </source>
</evidence>
<dbReference type="EMBL" id="JH993080">
    <property type="protein sequence ID" value="EKX36058.1"/>
    <property type="molecule type" value="Genomic_DNA"/>
</dbReference>
<dbReference type="OrthoDB" id="6424451at2759"/>
<dbReference type="GeneID" id="17292748"/>
<dbReference type="KEGG" id="gtt:GUITHDRAFT_117847"/>
<reference evidence="4" key="2">
    <citation type="submission" date="2012-11" db="EMBL/GenBank/DDBJ databases">
        <authorList>
            <person name="Kuo A."/>
            <person name="Curtis B.A."/>
            <person name="Tanifuji G."/>
            <person name="Burki F."/>
            <person name="Gruber A."/>
            <person name="Irimia M."/>
            <person name="Maruyama S."/>
            <person name="Arias M.C."/>
            <person name="Ball S.G."/>
            <person name="Gile G.H."/>
            <person name="Hirakawa Y."/>
            <person name="Hopkins J.F."/>
            <person name="Rensing S.A."/>
            <person name="Schmutz J."/>
            <person name="Symeonidi A."/>
            <person name="Elias M."/>
            <person name="Eveleigh R.J."/>
            <person name="Herman E.K."/>
            <person name="Klute M.J."/>
            <person name="Nakayama T."/>
            <person name="Obornik M."/>
            <person name="Reyes-Prieto A."/>
            <person name="Armbrust E.V."/>
            <person name="Aves S.J."/>
            <person name="Beiko R.G."/>
            <person name="Coutinho P."/>
            <person name="Dacks J.B."/>
            <person name="Durnford D.G."/>
            <person name="Fast N.M."/>
            <person name="Green B.R."/>
            <person name="Grisdale C."/>
            <person name="Hempe F."/>
            <person name="Henrissat B."/>
            <person name="Hoppner M.P."/>
            <person name="Ishida K.-I."/>
            <person name="Kim E."/>
            <person name="Koreny L."/>
            <person name="Kroth P.G."/>
            <person name="Liu Y."/>
            <person name="Malik S.-B."/>
            <person name="Maier U.G."/>
            <person name="McRose D."/>
            <person name="Mock T."/>
            <person name="Neilson J.A."/>
            <person name="Onodera N.T."/>
            <person name="Poole A.M."/>
            <person name="Pritham E.J."/>
            <person name="Richards T.A."/>
            <person name="Rocap G."/>
            <person name="Roy S.W."/>
            <person name="Sarai C."/>
            <person name="Schaack S."/>
            <person name="Shirato S."/>
            <person name="Slamovits C.H."/>
            <person name="Spencer D.F."/>
            <person name="Suzuki S."/>
            <person name="Worden A.Z."/>
            <person name="Zauner S."/>
            <person name="Barry K."/>
            <person name="Bell C."/>
            <person name="Bharti A.K."/>
            <person name="Crow J.A."/>
            <person name="Grimwood J."/>
            <person name="Kramer R."/>
            <person name="Lindquist E."/>
            <person name="Lucas S."/>
            <person name="Salamov A."/>
            <person name="McFadden G.I."/>
            <person name="Lane C.E."/>
            <person name="Keeling P.J."/>
            <person name="Gray M.W."/>
            <person name="Grigoriev I.V."/>
            <person name="Archibald J.M."/>
        </authorList>
    </citation>
    <scope>NUCLEOTIDE SEQUENCE</scope>
    <source>
        <strain evidence="4">CCMP2712</strain>
    </source>
</reference>
<proteinExistence type="inferred from homology"/>
<dbReference type="HOGENOM" id="CLU_1328548_0_0_1"/>
<reference evidence="2 4" key="1">
    <citation type="journal article" date="2012" name="Nature">
        <title>Algal genomes reveal evolutionary mosaicism and the fate of nucleomorphs.</title>
        <authorList>
            <consortium name="DOE Joint Genome Institute"/>
            <person name="Curtis B.A."/>
            <person name="Tanifuji G."/>
            <person name="Burki F."/>
            <person name="Gruber A."/>
            <person name="Irimia M."/>
            <person name="Maruyama S."/>
            <person name="Arias M.C."/>
            <person name="Ball S.G."/>
            <person name="Gile G.H."/>
            <person name="Hirakawa Y."/>
            <person name="Hopkins J.F."/>
            <person name="Kuo A."/>
            <person name="Rensing S.A."/>
            <person name="Schmutz J."/>
            <person name="Symeonidi A."/>
            <person name="Elias M."/>
            <person name="Eveleigh R.J."/>
            <person name="Herman E.K."/>
            <person name="Klute M.J."/>
            <person name="Nakayama T."/>
            <person name="Obornik M."/>
            <person name="Reyes-Prieto A."/>
            <person name="Armbrust E.V."/>
            <person name="Aves S.J."/>
            <person name="Beiko R.G."/>
            <person name="Coutinho P."/>
            <person name="Dacks J.B."/>
            <person name="Durnford D.G."/>
            <person name="Fast N.M."/>
            <person name="Green B.R."/>
            <person name="Grisdale C.J."/>
            <person name="Hempel F."/>
            <person name="Henrissat B."/>
            <person name="Hoppner M.P."/>
            <person name="Ishida K."/>
            <person name="Kim E."/>
            <person name="Koreny L."/>
            <person name="Kroth P.G."/>
            <person name="Liu Y."/>
            <person name="Malik S.B."/>
            <person name="Maier U.G."/>
            <person name="McRose D."/>
            <person name="Mock T."/>
            <person name="Neilson J.A."/>
            <person name="Onodera N.T."/>
            <person name="Poole A.M."/>
            <person name="Pritham E.J."/>
            <person name="Richards T.A."/>
            <person name="Rocap G."/>
            <person name="Roy S.W."/>
            <person name="Sarai C."/>
            <person name="Schaack S."/>
            <person name="Shirato S."/>
            <person name="Slamovits C.H."/>
            <person name="Spencer D.F."/>
            <person name="Suzuki S."/>
            <person name="Worden A.Z."/>
            <person name="Zauner S."/>
            <person name="Barry K."/>
            <person name="Bell C."/>
            <person name="Bharti A.K."/>
            <person name="Crow J.A."/>
            <person name="Grimwood J."/>
            <person name="Kramer R."/>
            <person name="Lindquist E."/>
            <person name="Lucas S."/>
            <person name="Salamov A."/>
            <person name="McFadden G.I."/>
            <person name="Lane C.E."/>
            <person name="Keeling P.J."/>
            <person name="Gray M.W."/>
            <person name="Grigoriev I.V."/>
            <person name="Archibald J.M."/>
        </authorList>
    </citation>
    <scope>NUCLEOTIDE SEQUENCE</scope>
    <source>
        <strain evidence="2 4">CCMP2712</strain>
    </source>
</reference>
<dbReference type="Gene3D" id="3.20.80.10">
    <property type="entry name" value="Regulatory factor, effector binding domain"/>
    <property type="match status" value="1"/>
</dbReference>
<sequence length="207" mass="22862">MKGLEDEEWQDLAEKLADPFVSPLEKPMILAELARRRDQVSDTVSDVLGGRRSQEALLGSRGRKQLRAARAVARQVTEDIVPEARRQAEELLEEVRGNGIEKIAADIQSRLLVAIDDATAEGMLKAPGVVSVDDIVTELRNVFSETPEGLETPSYSVVSSSDEYEVREYSSMLLASKDMSTGKQEDGNAFNELASFLFGKNDRKEAM</sequence>
<dbReference type="AlphaFoldDB" id="L1IIH6"/>
<dbReference type="SUPFAM" id="SSF55136">
    <property type="entry name" value="Probable bacterial effector-binding domain"/>
    <property type="match status" value="1"/>
</dbReference>
<evidence type="ECO:0000313" key="2">
    <source>
        <dbReference type="EMBL" id="EKX36058.1"/>
    </source>
</evidence>
<keyword evidence="4" id="KW-1185">Reference proteome</keyword>
<dbReference type="InterPro" id="IPR006917">
    <property type="entry name" value="SOUL_heme-bd"/>
</dbReference>
<dbReference type="InterPro" id="IPR011256">
    <property type="entry name" value="Reg_factor_effector_dom_sf"/>
</dbReference>